<evidence type="ECO:0000313" key="3">
    <source>
        <dbReference type="Proteomes" id="UP000041770"/>
    </source>
</evidence>
<reference evidence="3 4" key="1">
    <citation type="submission" date="2015-07" db="EMBL/GenBank/DDBJ databases">
        <authorList>
            <consortium name="Pathogen Informatics"/>
        </authorList>
    </citation>
    <scope>NUCLEOTIDE SEQUENCE [LARGE SCALE GENOMIC DNA]</scope>
    <source>
        <strain evidence="2 3">A316</strain>
        <strain evidence="1 4">A51</strain>
    </source>
</reference>
<dbReference type="Proteomes" id="UP000041770">
    <property type="component" value="Unassembled WGS sequence"/>
</dbReference>
<protein>
    <submittedName>
        <fullName evidence="1">Uncharacterized protein</fullName>
    </submittedName>
</protein>
<evidence type="ECO:0000313" key="4">
    <source>
        <dbReference type="Proteomes" id="UP000044806"/>
    </source>
</evidence>
<accession>A0A655XF39</accession>
<evidence type="ECO:0000313" key="2">
    <source>
        <dbReference type="EMBL" id="CSB93977.1"/>
    </source>
</evidence>
<sequence length="92" mass="10765">MSNFWLDFRIWVGAGKHHRLVGHQLKGIRWQQVRARNAEEQIRSRNHIFQRTLVGVVGKQCFVFIEIITASVDHAFAIQHVDFLTHCPAFDQ</sequence>
<name>A0A655XF39_VIBCL</name>
<dbReference type="AlphaFoldDB" id="A0A655XF39"/>
<proteinExistence type="predicted"/>
<dbReference type="EMBL" id="CWOW01000007">
    <property type="protein sequence ID" value="CSA46358.1"/>
    <property type="molecule type" value="Genomic_DNA"/>
</dbReference>
<evidence type="ECO:0000313" key="1">
    <source>
        <dbReference type="EMBL" id="CSA46358.1"/>
    </source>
</evidence>
<gene>
    <name evidence="1" type="ORF">ERS013165_01638</name>
    <name evidence="2" type="ORF">ERS013200_00097</name>
</gene>
<dbReference type="Proteomes" id="UP000044806">
    <property type="component" value="Unassembled WGS sequence"/>
</dbReference>
<organism evidence="1 4">
    <name type="scientific">Vibrio cholerae</name>
    <dbReference type="NCBI Taxonomy" id="666"/>
    <lineage>
        <taxon>Bacteria</taxon>
        <taxon>Pseudomonadati</taxon>
        <taxon>Pseudomonadota</taxon>
        <taxon>Gammaproteobacteria</taxon>
        <taxon>Vibrionales</taxon>
        <taxon>Vibrionaceae</taxon>
        <taxon>Vibrio</taxon>
    </lineage>
</organism>
<dbReference type="EMBL" id="CWQY01000001">
    <property type="protein sequence ID" value="CSB93977.1"/>
    <property type="molecule type" value="Genomic_DNA"/>
</dbReference>